<accession>A0A1X9VNS0</accession>
<organism evidence="1">
    <name type="scientific">Mimivirus AB-566-O17</name>
    <dbReference type="NCBI Taxonomy" id="1988039"/>
    <lineage>
        <taxon>Viruses</taxon>
        <taxon>Varidnaviria</taxon>
        <taxon>Bamfordvirae</taxon>
        <taxon>Nucleocytoviricota</taxon>
        <taxon>Megaviricetes</taxon>
        <taxon>Imitervirales</taxon>
        <taxon>Mimiviridae</taxon>
        <taxon>Megamimivirinae</taxon>
        <taxon>Mimivirus</taxon>
    </lineage>
</organism>
<sequence>MKTTQYTNADIKQLAKMYCNPSDAYSDLGSELMKKFKTNKFTKIYNKHYSDENLLDIFSPDYITSDQAYDALDDLILSKTGVTVEKIEQAQDTLNQNYR</sequence>
<protein>
    <submittedName>
        <fullName evidence="1">Uncharacterized protein</fullName>
    </submittedName>
</protein>
<reference evidence="1" key="1">
    <citation type="journal article" date="2017" name="ISME J.">
        <title>Genomic exploration of individual giant ocean viruses.</title>
        <authorList>
            <person name="Wilson W.H."/>
            <person name="Gilg I.C."/>
            <person name="Moniruzzaman M."/>
            <person name="Field E.K."/>
            <person name="Koren S."/>
            <person name="LeCleir G.R."/>
            <person name="Martinez Martinez J."/>
            <person name="Poulton N.J."/>
            <person name="Swan B.K."/>
            <person name="Stepanauskas R."/>
            <person name="Wilhelm S.W."/>
        </authorList>
    </citation>
    <scope>NUCLEOTIDE SEQUENCE</scope>
</reference>
<name>A0A1X9VNS0_9VIRU</name>
<dbReference type="EMBL" id="KY565521">
    <property type="protein sequence ID" value="ARR74971.1"/>
    <property type="molecule type" value="Genomic_DNA"/>
</dbReference>
<gene>
    <name evidence="1" type="ORF">SAGO17_0052</name>
</gene>
<evidence type="ECO:0000313" key="1">
    <source>
        <dbReference type="EMBL" id="ARR74971.1"/>
    </source>
</evidence>
<proteinExistence type="predicted"/>